<evidence type="ECO:0000256" key="1">
    <source>
        <dbReference type="SAM" id="Coils"/>
    </source>
</evidence>
<organism evidence="3 4">
    <name type="scientific">Candidatus Enterococcus ferrettii</name>
    <dbReference type="NCBI Taxonomy" id="2815324"/>
    <lineage>
        <taxon>Bacteria</taxon>
        <taxon>Bacillati</taxon>
        <taxon>Bacillota</taxon>
        <taxon>Bacilli</taxon>
        <taxon>Lactobacillales</taxon>
        <taxon>Enterococcaceae</taxon>
        <taxon>Enterococcus</taxon>
    </lineage>
</organism>
<feature type="region of interest" description="Disordered" evidence="2">
    <location>
        <begin position="1"/>
        <end position="80"/>
    </location>
</feature>
<keyword evidence="4" id="KW-1185">Reference proteome</keyword>
<dbReference type="EMBL" id="JAFREL020000005">
    <property type="protein sequence ID" value="MEO1772695.1"/>
    <property type="molecule type" value="Genomic_DNA"/>
</dbReference>
<feature type="compositionally biased region" description="Basic and acidic residues" evidence="2">
    <location>
        <begin position="8"/>
        <end position="21"/>
    </location>
</feature>
<evidence type="ECO:0000313" key="4">
    <source>
        <dbReference type="Proteomes" id="UP000664357"/>
    </source>
</evidence>
<accession>A0ABV0EVK4</accession>
<protein>
    <submittedName>
        <fullName evidence="3">Uncharacterized protein</fullName>
    </submittedName>
</protein>
<gene>
    <name evidence="3" type="ORF">JZO67_004677</name>
</gene>
<reference evidence="3 4" key="2">
    <citation type="submission" date="2024-02" db="EMBL/GenBank/DDBJ databases">
        <title>The Genome Sequence of Enterococcus sp. DIV0159.</title>
        <authorList>
            <person name="Earl A."/>
            <person name="Manson A."/>
            <person name="Gilmore M."/>
            <person name="Sanders J."/>
            <person name="Shea T."/>
            <person name="Howe W."/>
            <person name="Livny J."/>
            <person name="Cuomo C."/>
            <person name="Neafsey D."/>
            <person name="Birren B."/>
        </authorList>
    </citation>
    <scope>NUCLEOTIDE SEQUENCE [LARGE SCALE GENOMIC DNA]</scope>
    <source>
        <strain evidence="3 4">665A</strain>
    </source>
</reference>
<evidence type="ECO:0000313" key="3">
    <source>
        <dbReference type="EMBL" id="MEO1772695.1"/>
    </source>
</evidence>
<feature type="compositionally biased region" description="Acidic residues" evidence="2">
    <location>
        <begin position="22"/>
        <end position="40"/>
    </location>
</feature>
<comment type="caution">
    <text evidence="3">The sequence shown here is derived from an EMBL/GenBank/DDBJ whole genome shotgun (WGS) entry which is preliminary data.</text>
</comment>
<keyword evidence="1" id="KW-0175">Coiled coil</keyword>
<proteinExistence type="predicted"/>
<name>A0ABV0EVK4_9ENTE</name>
<reference evidence="3 4" key="1">
    <citation type="submission" date="2021-03" db="EMBL/GenBank/DDBJ databases">
        <authorList>
            <person name="Gilmore M.S."/>
            <person name="Schwartzman J."/>
            <person name="Van Tyne D."/>
            <person name="Martin M."/>
            <person name="Earl A.M."/>
            <person name="Manson A.L."/>
            <person name="Straub T."/>
            <person name="Salamzade R."/>
            <person name="Saavedra J."/>
            <person name="Lebreton F."/>
            <person name="Prichula J."/>
            <person name="Schaufler K."/>
            <person name="Gaca A."/>
            <person name="Sgardioli B."/>
            <person name="Wagenaar J."/>
            <person name="Strong T."/>
        </authorList>
    </citation>
    <scope>NUCLEOTIDE SEQUENCE [LARGE SCALE GENOMIC DNA]</scope>
    <source>
        <strain evidence="3 4">665A</strain>
    </source>
</reference>
<dbReference type="Gene3D" id="1.20.5.340">
    <property type="match status" value="1"/>
</dbReference>
<dbReference type="RefSeq" id="WP_207705171.1">
    <property type="nucleotide sequence ID" value="NZ_JAFREL020000005.1"/>
</dbReference>
<feature type="coiled-coil region" evidence="1">
    <location>
        <begin position="80"/>
        <end position="236"/>
    </location>
</feature>
<dbReference type="Proteomes" id="UP000664357">
    <property type="component" value="Unassembled WGS sequence"/>
</dbReference>
<feature type="compositionally biased region" description="Basic and acidic residues" evidence="2">
    <location>
        <begin position="41"/>
        <end position="60"/>
    </location>
</feature>
<sequence>MFGFGNRQKKEPYQESAHQEDYFYDEYGTDEYEEMDYDPSYEERYDHAPEEWNDGMEERSPRRKRGENTPYTEREPAEKNDHLYQEIARLEETVDQLKQQLEVKQAELSNMATKVTENEQTFHQHQKENTSRVQELEQNVLTLEQQLTKATEEKTRAVEEAIRKTKDMEEELATILVETRKQERATLERAEYEAKTIRDQAERDAQVLIHDASLELRVLKQEIKNYRKRLRAVQEENSQFFGRLLANSEALVDED</sequence>
<evidence type="ECO:0000256" key="2">
    <source>
        <dbReference type="SAM" id="MobiDB-lite"/>
    </source>
</evidence>